<name>A0A813ICN1_POLGL</name>
<sequence>GPLFESLLAEAPIGQPPSSTSSELLMAKKAAATTGCYSIAVLSYVSVCVLQEYRKKPTEGQAAEDRLLKRARTAKAQNPFVSEFLAFAPAFELVFPEACDLPPASHAASPEELAMLEALEYCCRSGGRGQVAVWLDTDDEVRRFLRETLYEEDLVEKGEQAADKAALAAASGGAAEAAEEEPPPFTPLPPPAANEPP</sequence>
<gene>
    <name evidence="2" type="ORF">PGLA2088_LOCUS6581</name>
</gene>
<evidence type="ECO:0000313" key="2">
    <source>
        <dbReference type="EMBL" id="CAE8648457.1"/>
    </source>
</evidence>
<protein>
    <submittedName>
        <fullName evidence="2">Uncharacterized protein</fullName>
    </submittedName>
</protein>
<organism evidence="2 3">
    <name type="scientific">Polarella glacialis</name>
    <name type="common">Dinoflagellate</name>
    <dbReference type="NCBI Taxonomy" id="89957"/>
    <lineage>
        <taxon>Eukaryota</taxon>
        <taxon>Sar</taxon>
        <taxon>Alveolata</taxon>
        <taxon>Dinophyceae</taxon>
        <taxon>Suessiales</taxon>
        <taxon>Suessiaceae</taxon>
        <taxon>Polarella</taxon>
    </lineage>
</organism>
<dbReference type="Proteomes" id="UP000626109">
    <property type="component" value="Unassembled WGS sequence"/>
</dbReference>
<dbReference type="EMBL" id="CAJNNW010006617">
    <property type="protein sequence ID" value="CAE8648457.1"/>
    <property type="molecule type" value="Genomic_DNA"/>
</dbReference>
<feature type="non-terminal residue" evidence="2">
    <location>
        <position position="1"/>
    </location>
</feature>
<feature type="compositionally biased region" description="Pro residues" evidence="1">
    <location>
        <begin position="183"/>
        <end position="197"/>
    </location>
</feature>
<accession>A0A813ICN1</accession>
<comment type="caution">
    <text evidence="2">The sequence shown here is derived from an EMBL/GenBank/DDBJ whole genome shotgun (WGS) entry which is preliminary data.</text>
</comment>
<dbReference type="AlphaFoldDB" id="A0A813ICN1"/>
<feature type="non-terminal residue" evidence="2">
    <location>
        <position position="197"/>
    </location>
</feature>
<feature type="compositionally biased region" description="Low complexity" evidence="1">
    <location>
        <begin position="163"/>
        <end position="176"/>
    </location>
</feature>
<feature type="region of interest" description="Disordered" evidence="1">
    <location>
        <begin position="161"/>
        <end position="197"/>
    </location>
</feature>
<evidence type="ECO:0000256" key="1">
    <source>
        <dbReference type="SAM" id="MobiDB-lite"/>
    </source>
</evidence>
<reference evidence="2" key="1">
    <citation type="submission" date="2021-02" db="EMBL/GenBank/DDBJ databases">
        <authorList>
            <person name="Dougan E. K."/>
            <person name="Rhodes N."/>
            <person name="Thang M."/>
            <person name="Chan C."/>
        </authorList>
    </citation>
    <scope>NUCLEOTIDE SEQUENCE</scope>
</reference>
<evidence type="ECO:0000313" key="3">
    <source>
        <dbReference type="Proteomes" id="UP000626109"/>
    </source>
</evidence>
<proteinExistence type="predicted"/>